<sequence length="72" mass="7485">MSVLRDRSLPASGLEGFARSGKVARSELSLGLATPRTCPCRNSPTETTELKRELFSGCSGLNASGNSEGNVG</sequence>
<dbReference type="Proteomes" id="UP001162501">
    <property type="component" value="Chromosome 4"/>
</dbReference>
<gene>
    <name evidence="1" type="ORF">MRATA1EN3_LOCUS21128</name>
</gene>
<protein>
    <submittedName>
        <fullName evidence="1">Uncharacterized protein</fullName>
    </submittedName>
</protein>
<proteinExistence type="predicted"/>
<name>A0ACB0FA07_RANTA</name>
<organism evidence="1 2">
    <name type="scientific">Rangifer tarandus platyrhynchus</name>
    <name type="common">Svalbard reindeer</name>
    <dbReference type="NCBI Taxonomy" id="3082113"/>
    <lineage>
        <taxon>Eukaryota</taxon>
        <taxon>Metazoa</taxon>
        <taxon>Chordata</taxon>
        <taxon>Craniata</taxon>
        <taxon>Vertebrata</taxon>
        <taxon>Euteleostomi</taxon>
        <taxon>Mammalia</taxon>
        <taxon>Eutheria</taxon>
        <taxon>Laurasiatheria</taxon>
        <taxon>Artiodactyla</taxon>
        <taxon>Ruminantia</taxon>
        <taxon>Pecora</taxon>
        <taxon>Cervidae</taxon>
        <taxon>Odocoileinae</taxon>
        <taxon>Rangifer</taxon>
    </lineage>
</organism>
<accession>A0ACB0FA07</accession>
<evidence type="ECO:0000313" key="2">
    <source>
        <dbReference type="Proteomes" id="UP001162501"/>
    </source>
</evidence>
<evidence type="ECO:0000313" key="1">
    <source>
        <dbReference type="EMBL" id="CAI9709915.1"/>
    </source>
</evidence>
<reference evidence="1" key="1">
    <citation type="submission" date="2023-05" db="EMBL/GenBank/DDBJ databases">
        <authorList>
            <consortium name="ELIXIR-Norway"/>
        </authorList>
    </citation>
    <scope>NUCLEOTIDE SEQUENCE</scope>
</reference>
<dbReference type="EMBL" id="OX596088">
    <property type="protein sequence ID" value="CAI9709915.1"/>
    <property type="molecule type" value="Genomic_DNA"/>
</dbReference>